<protein>
    <submittedName>
        <fullName evidence="1">Uncharacterized protein</fullName>
    </submittedName>
</protein>
<reference evidence="1" key="1">
    <citation type="journal article" date="2020" name="Fungal Divers.">
        <title>Resolving the Mortierellaceae phylogeny through synthesis of multi-gene phylogenetics and phylogenomics.</title>
        <authorList>
            <person name="Vandepol N."/>
            <person name="Liber J."/>
            <person name="Desiro A."/>
            <person name="Na H."/>
            <person name="Kennedy M."/>
            <person name="Barry K."/>
            <person name="Grigoriev I.V."/>
            <person name="Miller A.N."/>
            <person name="O'Donnell K."/>
            <person name="Stajich J.E."/>
            <person name="Bonito G."/>
        </authorList>
    </citation>
    <scope>NUCLEOTIDE SEQUENCE</scope>
    <source>
        <strain evidence="1">MES-2147</strain>
    </source>
</reference>
<dbReference type="EMBL" id="JAAAHW010002223">
    <property type="protein sequence ID" value="KAF9992374.1"/>
    <property type="molecule type" value="Genomic_DNA"/>
</dbReference>
<dbReference type="Proteomes" id="UP000749646">
    <property type="component" value="Unassembled WGS sequence"/>
</dbReference>
<sequence length="62" mass="7109">MTETPEKITSLKNVEEIEKLKAKYEAADQSNQAKILALENKIAKNCDEIFELQQTNKRIGEE</sequence>
<evidence type="ECO:0000313" key="2">
    <source>
        <dbReference type="Proteomes" id="UP000749646"/>
    </source>
</evidence>
<gene>
    <name evidence="1" type="ORF">BGZ65_012312</name>
</gene>
<name>A0A9P6SRF2_9FUNG</name>
<proteinExistence type="predicted"/>
<feature type="non-terminal residue" evidence="1">
    <location>
        <position position="62"/>
    </location>
</feature>
<keyword evidence="2" id="KW-1185">Reference proteome</keyword>
<evidence type="ECO:0000313" key="1">
    <source>
        <dbReference type="EMBL" id="KAF9992374.1"/>
    </source>
</evidence>
<comment type="caution">
    <text evidence="1">The sequence shown here is derived from an EMBL/GenBank/DDBJ whole genome shotgun (WGS) entry which is preliminary data.</text>
</comment>
<dbReference type="AlphaFoldDB" id="A0A9P6SRF2"/>
<organism evidence="1 2">
    <name type="scientific">Modicella reniformis</name>
    <dbReference type="NCBI Taxonomy" id="1440133"/>
    <lineage>
        <taxon>Eukaryota</taxon>
        <taxon>Fungi</taxon>
        <taxon>Fungi incertae sedis</taxon>
        <taxon>Mucoromycota</taxon>
        <taxon>Mortierellomycotina</taxon>
        <taxon>Mortierellomycetes</taxon>
        <taxon>Mortierellales</taxon>
        <taxon>Mortierellaceae</taxon>
        <taxon>Modicella</taxon>
    </lineage>
</organism>
<accession>A0A9P6SRF2</accession>